<dbReference type="AlphaFoldDB" id="A0A0F9D6U5"/>
<gene>
    <name evidence="2" type="ORF">LCGC14_2582350</name>
</gene>
<proteinExistence type="predicted"/>
<sequence length="55" mass="5862">MITIAIIGFTFAILSVIFAYRIDTKNTGSDIQYSVAITVLSSMIAALCGLYLVSA</sequence>
<keyword evidence="1" id="KW-0812">Transmembrane</keyword>
<evidence type="ECO:0000313" key="2">
    <source>
        <dbReference type="EMBL" id="KKL07803.1"/>
    </source>
</evidence>
<organism evidence="2">
    <name type="scientific">marine sediment metagenome</name>
    <dbReference type="NCBI Taxonomy" id="412755"/>
    <lineage>
        <taxon>unclassified sequences</taxon>
        <taxon>metagenomes</taxon>
        <taxon>ecological metagenomes</taxon>
    </lineage>
</organism>
<dbReference type="EMBL" id="LAZR01043141">
    <property type="protein sequence ID" value="KKL07803.1"/>
    <property type="molecule type" value="Genomic_DNA"/>
</dbReference>
<protein>
    <submittedName>
        <fullName evidence="2">Uncharacterized protein</fullName>
    </submittedName>
</protein>
<evidence type="ECO:0000256" key="1">
    <source>
        <dbReference type="SAM" id="Phobius"/>
    </source>
</evidence>
<name>A0A0F9D6U5_9ZZZZ</name>
<comment type="caution">
    <text evidence="2">The sequence shown here is derived from an EMBL/GenBank/DDBJ whole genome shotgun (WGS) entry which is preliminary data.</text>
</comment>
<feature type="transmembrane region" description="Helical" evidence="1">
    <location>
        <begin position="35"/>
        <end position="53"/>
    </location>
</feature>
<keyword evidence="1" id="KW-1133">Transmembrane helix</keyword>
<keyword evidence="1" id="KW-0472">Membrane</keyword>
<reference evidence="2" key="1">
    <citation type="journal article" date="2015" name="Nature">
        <title>Complex archaea that bridge the gap between prokaryotes and eukaryotes.</title>
        <authorList>
            <person name="Spang A."/>
            <person name="Saw J.H."/>
            <person name="Jorgensen S.L."/>
            <person name="Zaremba-Niedzwiedzka K."/>
            <person name="Martijn J."/>
            <person name="Lind A.E."/>
            <person name="van Eijk R."/>
            <person name="Schleper C."/>
            <person name="Guy L."/>
            <person name="Ettema T.J."/>
        </authorList>
    </citation>
    <scope>NUCLEOTIDE SEQUENCE</scope>
</reference>
<accession>A0A0F9D6U5</accession>